<reference evidence="2" key="1">
    <citation type="submission" date="2003-08" db="EMBL/GenBank/DDBJ databases">
        <authorList>
            <person name="Birren B."/>
            <person name="Nusbaum C."/>
            <person name="Abebe A."/>
            <person name="Abouelleil A."/>
            <person name="Adekoya E."/>
            <person name="Ait-zahra M."/>
            <person name="Allen N."/>
            <person name="Allen T."/>
            <person name="An P."/>
            <person name="Anderson M."/>
            <person name="Anderson S."/>
            <person name="Arachchi H."/>
            <person name="Armbruster J."/>
            <person name="Bachantsang P."/>
            <person name="Baldwin J."/>
            <person name="Barry A."/>
            <person name="Bayul T."/>
            <person name="Blitshsteyn B."/>
            <person name="Bloom T."/>
            <person name="Blye J."/>
            <person name="Boguslavskiy L."/>
            <person name="Borowsky M."/>
            <person name="Boukhgalter B."/>
            <person name="Brunache A."/>
            <person name="Butler J."/>
            <person name="Calixte N."/>
            <person name="Calvo S."/>
            <person name="Camarata J."/>
            <person name="Campo K."/>
            <person name="Chang J."/>
            <person name="Cheshatsang Y."/>
            <person name="Citroen M."/>
            <person name="Collymore A."/>
            <person name="Considine T."/>
            <person name="Cook A."/>
            <person name="Cooke P."/>
            <person name="Corum B."/>
            <person name="Cuomo C."/>
            <person name="David R."/>
            <person name="Dawoe T."/>
            <person name="Degray S."/>
            <person name="Dodge S."/>
            <person name="Dooley K."/>
            <person name="Dorje P."/>
            <person name="Dorjee K."/>
            <person name="Dorris L."/>
            <person name="Duffey N."/>
            <person name="Dupes A."/>
            <person name="Elkins T."/>
            <person name="Engels R."/>
            <person name="Erickson J."/>
            <person name="Farina A."/>
            <person name="Faro S."/>
            <person name="Ferreira P."/>
            <person name="Fischer H."/>
            <person name="Fitzgerald M."/>
            <person name="Foley K."/>
            <person name="Gage D."/>
            <person name="Galagan J."/>
            <person name="Gearin G."/>
            <person name="Gnerre S."/>
            <person name="Gnirke A."/>
            <person name="Goyette A."/>
            <person name="Graham J."/>
            <person name="Grandbois E."/>
            <person name="Gyaltsen K."/>
            <person name="Hafez N."/>
            <person name="Hagopian D."/>
            <person name="Hagos B."/>
            <person name="Hall J."/>
            <person name="Hatcher B."/>
            <person name="Heller A."/>
            <person name="Higgins H."/>
            <person name="Honan T."/>
            <person name="Horn A."/>
            <person name="Houde N."/>
            <person name="Hughes L."/>
            <person name="Hulme W."/>
            <person name="Husby E."/>
            <person name="Iliev I."/>
            <person name="Jaffe D."/>
            <person name="Jones C."/>
            <person name="Kamal M."/>
            <person name="Kamat A."/>
            <person name="Kamvysselis M."/>
            <person name="Karlsson E."/>
            <person name="Kells C."/>
            <person name="Kieu A."/>
            <person name="Kisner P."/>
            <person name="Kodira C."/>
            <person name="Kulbokas E."/>
            <person name="Labutti K."/>
            <person name="Lama D."/>
            <person name="Landers T."/>
            <person name="Leger J."/>
            <person name="Levine S."/>
            <person name="Lewis D."/>
            <person name="Lewis T."/>
            <person name="Lindblad-toh K."/>
            <person name="Liu X."/>
            <person name="Lokyitsang T."/>
            <person name="Lokyitsang Y."/>
            <person name="Lucien O."/>
            <person name="Lui A."/>
            <person name="Ma L.J."/>
            <person name="Mabbitt R."/>
            <person name="Macdonald J."/>
            <person name="Maclean C."/>
            <person name="Major J."/>
            <person name="Manning J."/>
            <person name="Marabella R."/>
            <person name="Maru K."/>
            <person name="Matthews C."/>
            <person name="Mauceli E."/>
            <person name="Mccarthy M."/>
            <person name="Mcdonough S."/>
            <person name="Mcghee T."/>
            <person name="Meldrim J."/>
            <person name="Meneus L."/>
            <person name="Mesirov J."/>
            <person name="Mihalev A."/>
            <person name="Mihova T."/>
            <person name="Mikkelsen T."/>
            <person name="Mlenga V."/>
            <person name="Moru K."/>
            <person name="Mozes J."/>
            <person name="Mulrain L."/>
            <person name="Munson G."/>
            <person name="Naylor J."/>
            <person name="Newes C."/>
            <person name="Nguyen C."/>
            <person name="Nguyen N."/>
            <person name="Nguyen T."/>
            <person name="Nicol R."/>
            <person name="Nielsen C."/>
            <person name="Nizzari M."/>
            <person name="Norbu C."/>
            <person name="Norbu N."/>
            <person name="O'donnell P."/>
            <person name="Okoawo O."/>
            <person name="O'leary S."/>
            <person name="Omotosho B."/>
            <person name="O'neill K."/>
            <person name="Osman S."/>
            <person name="Parker S."/>
            <person name="Perrin D."/>
            <person name="Phunkhang P."/>
            <person name="Piqani B."/>
            <person name="Purcell S."/>
            <person name="Rachupka T."/>
            <person name="Ramasamy U."/>
            <person name="Rameau R."/>
            <person name="Ray V."/>
            <person name="Raymond C."/>
            <person name="Retta R."/>
            <person name="Richardson S."/>
            <person name="Rise C."/>
            <person name="Rodriguez J."/>
            <person name="Rogers J."/>
            <person name="Rogov P."/>
            <person name="Rutman M."/>
            <person name="Schupbach R."/>
            <person name="Seaman C."/>
            <person name="Settipalli S."/>
            <person name="Sharpe T."/>
            <person name="Sheridan J."/>
            <person name="Sherpa N."/>
            <person name="Shi J."/>
            <person name="Smirnov S."/>
            <person name="Smith C."/>
            <person name="Sougnez C."/>
            <person name="Spencer B."/>
            <person name="Stalker J."/>
            <person name="Stange-thomann N."/>
            <person name="Stavropoulos S."/>
            <person name="Stetson K."/>
            <person name="Stone C."/>
            <person name="Stone S."/>
            <person name="Stubbs M."/>
            <person name="Talamas J."/>
            <person name="Tchuinga P."/>
            <person name="Tenzing P."/>
            <person name="Tesfaye S."/>
            <person name="Theodore J."/>
            <person name="Thoulutsang Y."/>
            <person name="Topham K."/>
            <person name="Towey S."/>
            <person name="Tsamla T."/>
            <person name="Tsomo N."/>
            <person name="Vallee D."/>
            <person name="Vassiliev H."/>
            <person name="Venkataraman V."/>
            <person name="Vinson J."/>
            <person name="Vo A."/>
            <person name="Wade C."/>
            <person name="Wang S."/>
            <person name="Wangchuk T."/>
            <person name="Wangdi T."/>
            <person name="Whittaker C."/>
            <person name="Wilkinson J."/>
            <person name="Wu Y."/>
            <person name="Wyman D."/>
            <person name="Yadav S."/>
            <person name="Yang S."/>
            <person name="Yang X."/>
            <person name="Yeager S."/>
            <person name="Yee E."/>
            <person name="Young G."/>
            <person name="Zainoun J."/>
            <person name="Zembeck L."/>
            <person name="Zimmer A."/>
            <person name="Zody M."/>
            <person name="Lander E."/>
        </authorList>
    </citation>
    <scope>NUCLEOTIDE SEQUENCE [LARGE SCALE GENOMIC DNA]</scope>
</reference>
<dbReference type="Ensembl" id="ENSCSAVT00000012895.1">
    <property type="protein sequence ID" value="ENSCSAVP00000012746.1"/>
    <property type="gene ID" value="ENSCSAVG00000007484.1"/>
</dbReference>
<accession>H2Z584</accession>
<dbReference type="HOGENOM" id="CLU_3282096_0_0_1"/>
<reference evidence="1" key="3">
    <citation type="submission" date="2025-09" db="UniProtKB">
        <authorList>
            <consortium name="Ensembl"/>
        </authorList>
    </citation>
    <scope>IDENTIFICATION</scope>
</reference>
<dbReference type="Proteomes" id="UP000007875">
    <property type="component" value="Unassembled WGS sequence"/>
</dbReference>
<keyword evidence="2" id="KW-1185">Reference proteome</keyword>
<name>H2Z584_CIOSA</name>
<proteinExistence type="predicted"/>
<evidence type="ECO:0000313" key="1">
    <source>
        <dbReference type="Ensembl" id="ENSCSAVP00000012746.1"/>
    </source>
</evidence>
<organism evidence="1 2">
    <name type="scientific">Ciona savignyi</name>
    <name type="common">Pacific transparent sea squirt</name>
    <dbReference type="NCBI Taxonomy" id="51511"/>
    <lineage>
        <taxon>Eukaryota</taxon>
        <taxon>Metazoa</taxon>
        <taxon>Chordata</taxon>
        <taxon>Tunicata</taxon>
        <taxon>Ascidiacea</taxon>
        <taxon>Phlebobranchia</taxon>
        <taxon>Cionidae</taxon>
        <taxon>Ciona</taxon>
    </lineage>
</organism>
<evidence type="ECO:0000313" key="2">
    <source>
        <dbReference type="Proteomes" id="UP000007875"/>
    </source>
</evidence>
<protein>
    <submittedName>
        <fullName evidence="1">Uncharacterized protein</fullName>
    </submittedName>
</protein>
<sequence>PSYPSLELTTNSYVRAFNIAVVNHINNVVRVFPINCASNAL</sequence>
<dbReference type="AlphaFoldDB" id="H2Z584"/>
<reference evidence="1" key="2">
    <citation type="submission" date="2025-08" db="UniProtKB">
        <authorList>
            <consortium name="Ensembl"/>
        </authorList>
    </citation>
    <scope>IDENTIFICATION</scope>
</reference>
<dbReference type="InParanoid" id="H2Z584"/>